<dbReference type="Proteomes" id="UP001138997">
    <property type="component" value="Unassembled WGS sequence"/>
</dbReference>
<evidence type="ECO:0000313" key="1">
    <source>
        <dbReference type="EMBL" id="MCD5312397.1"/>
    </source>
</evidence>
<evidence type="ECO:0000313" key="2">
    <source>
        <dbReference type="Proteomes" id="UP001138997"/>
    </source>
</evidence>
<comment type="caution">
    <text evidence="1">The sequence shown here is derived from an EMBL/GenBank/DDBJ whole genome shotgun (WGS) entry which is preliminary data.</text>
</comment>
<dbReference type="AlphaFoldDB" id="A0A9X1NCF3"/>
<proteinExistence type="predicted"/>
<accession>A0A9X1NCF3</accession>
<gene>
    <name evidence="1" type="ORF">LR394_15925</name>
</gene>
<dbReference type="RefSeq" id="WP_231442553.1">
    <property type="nucleotide sequence ID" value="NZ_JAJOMB010000007.1"/>
</dbReference>
<reference evidence="1" key="1">
    <citation type="submission" date="2021-11" db="EMBL/GenBank/DDBJ databases">
        <title>Streptomyces corallinus and Kineosporia corallina sp. nov., two new coral-derived marine actinobacteria.</title>
        <authorList>
            <person name="Buangrab K."/>
            <person name="Sutthacheep M."/>
            <person name="Yeemin T."/>
            <person name="Harunari E."/>
            <person name="Igarashi Y."/>
            <person name="Sripreechasak P."/>
            <person name="Kanchanasin P."/>
            <person name="Tanasupawat S."/>
            <person name="Phongsopitanun W."/>
        </authorList>
    </citation>
    <scope>NUCLEOTIDE SEQUENCE</scope>
    <source>
        <strain evidence="1">JCM 31032</strain>
    </source>
</reference>
<organism evidence="1 2">
    <name type="scientific">Kineosporia babensis</name>
    <dbReference type="NCBI Taxonomy" id="499548"/>
    <lineage>
        <taxon>Bacteria</taxon>
        <taxon>Bacillati</taxon>
        <taxon>Actinomycetota</taxon>
        <taxon>Actinomycetes</taxon>
        <taxon>Kineosporiales</taxon>
        <taxon>Kineosporiaceae</taxon>
        <taxon>Kineosporia</taxon>
    </lineage>
</organism>
<name>A0A9X1NCF3_9ACTN</name>
<keyword evidence="2" id="KW-1185">Reference proteome</keyword>
<dbReference type="EMBL" id="JAJOMB010000007">
    <property type="protein sequence ID" value="MCD5312397.1"/>
    <property type="molecule type" value="Genomic_DNA"/>
</dbReference>
<protein>
    <submittedName>
        <fullName evidence="1">Uncharacterized protein</fullName>
    </submittedName>
</protein>
<sequence length="167" mass="18513">MNPEVKGFALMHTDFARVVPLLLPVDEAFEPLIEELPEDDLITAMVAAFSSAARHQQPRWDQAARMAFCRKLLERCESDAKLWMVEASLRAAETDAADFVIGIPGDVLGEIQIAGLWLLTHEHLTRPECEALREGAIDQARVLAPEIRRGRSEKAAQDAGTRSINPT</sequence>